<comment type="subunit">
    <text evidence="6">Consists of a catalytic RNA component (M1 or rnpB) and a protein subunit.</text>
</comment>
<dbReference type="GO" id="GO:0030677">
    <property type="term" value="C:ribonuclease P complex"/>
    <property type="evidence" value="ECO:0007669"/>
    <property type="project" value="TreeGrafter"/>
</dbReference>
<evidence type="ECO:0000256" key="2">
    <source>
        <dbReference type="ARBA" id="ARBA00022722"/>
    </source>
</evidence>
<organism evidence="8 9">
    <name type="scientific">Bombiscardovia coagulans</name>
    <dbReference type="NCBI Taxonomy" id="686666"/>
    <lineage>
        <taxon>Bacteria</taxon>
        <taxon>Bacillati</taxon>
        <taxon>Actinomycetota</taxon>
        <taxon>Actinomycetes</taxon>
        <taxon>Bifidobacteriales</taxon>
        <taxon>Bifidobacteriaceae</taxon>
        <taxon>Bombiscardovia</taxon>
    </lineage>
</organism>
<dbReference type="PANTHER" id="PTHR33992:SF1">
    <property type="entry name" value="RIBONUCLEASE P PROTEIN COMPONENT"/>
    <property type="match status" value="1"/>
</dbReference>
<comment type="catalytic activity">
    <reaction evidence="6">
        <text>Endonucleolytic cleavage of RNA, removing 5'-extranucleotides from tRNA precursor.</text>
        <dbReference type="EC" id="3.1.26.5"/>
    </reaction>
</comment>
<evidence type="ECO:0000256" key="3">
    <source>
        <dbReference type="ARBA" id="ARBA00022759"/>
    </source>
</evidence>
<dbReference type="InterPro" id="IPR020568">
    <property type="entry name" value="Ribosomal_Su5_D2-typ_SF"/>
</dbReference>
<keyword evidence="1 6" id="KW-0819">tRNA processing</keyword>
<keyword evidence="2 6" id="KW-0540">Nuclease</keyword>
<comment type="similarity">
    <text evidence="6">Belongs to the RnpA family.</text>
</comment>
<evidence type="ECO:0000256" key="1">
    <source>
        <dbReference type="ARBA" id="ARBA00022694"/>
    </source>
</evidence>
<sequence>MERLKNHSEFIAVLRRRKRVSSRDIVLHLLTGAEAERNRRLCSHASQSVMGRRRIGLAVSKAVGNAVTRNTVKRRFRVLAARYEASLPSSCDIVMRAKPSAAQASFNSLEEQVALLFHKVAEQSKESRDKSLPRLQTQDCRLFTDVHHESNAGWSV</sequence>
<evidence type="ECO:0000256" key="6">
    <source>
        <dbReference type="HAMAP-Rule" id="MF_00227"/>
    </source>
</evidence>
<evidence type="ECO:0000313" key="9">
    <source>
        <dbReference type="Proteomes" id="UP000216004"/>
    </source>
</evidence>
<protein>
    <recommendedName>
        <fullName evidence="6 7">Ribonuclease P protein component</fullName>
        <shortName evidence="6">RNase P protein</shortName>
        <shortName evidence="6">RNaseP protein</shortName>
        <ecNumber evidence="6 7">3.1.26.5</ecNumber>
    </recommendedName>
    <alternativeName>
        <fullName evidence="6">Protein C5</fullName>
    </alternativeName>
</protein>
<comment type="function">
    <text evidence="6">RNaseP catalyzes the removal of the 5'-leader sequence from pre-tRNA to produce the mature 5'-terminus. It can also cleave other RNA substrates such as 4.5S RNA. The protein component plays an auxiliary but essential role in vivo by binding to the 5'-leader sequence and broadening the substrate specificity of the ribozyme.</text>
</comment>
<dbReference type="AlphaFoldDB" id="A0A261EQP1"/>
<proteinExistence type="inferred from homology"/>
<comment type="caution">
    <text evidence="8">The sequence shown here is derived from an EMBL/GenBank/DDBJ whole genome shotgun (WGS) entry which is preliminary data.</text>
</comment>
<dbReference type="Gene3D" id="3.30.230.10">
    <property type="match status" value="1"/>
</dbReference>
<dbReference type="InterPro" id="IPR014721">
    <property type="entry name" value="Ribsml_uS5_D2-typ_fold_subgr"/>
</dbReference>
<evidence type="ECO:0000256" key="4">
    <source>
        <dbReference type="ARBA" id="ARBA00022801"/>
    </source>
</evidence>
<dbReference type="GO" id="GO:0001682">
    <property type="term" value="P:tRNA 5'-leader removal"/>
    <property type="evidence" value="ECO:0007669"/>
    <property type="project" value="UniProtKB-UniRule"/>
</dbReference>
<evidence type="ECO:0000313" key="8">
    <source>
        <dbReference type="EMBL" id="OZG49171.1"/>
    </source>
</evidence>
<accession>A0A261EQP1</accession>
<dbReference type="InterPro" id="IPR000100">
    <property type="entry name" value="RNase_P"/>
</dbReference>
<evidence type="ECO:0000256" key="7">
    <source>
        <dbReference type="NCBIfam" id="TIGR00188"/>
    </source>
</evidence>
<gene>
    <name evidence="6" type="primary">rnpA</name>
    <name evidence="8" type="ORF">BOCO_0980</name>
</gene>
<dbReference type="GO" id="GO:0042781">
    <property type="term" value="F:3'-tRNA processing endoribonuclease activity"/>
    <property type="evidence" value="ECO:0007669"/>
    <property type="project" value="TreeGrafter"/>
</dbReference>
<dbReference type="OrthoDB" id="196964at2"/>
<dbReference type="NCBIfam" id="TIGR00188">
    <property type="entry name" value="rnpA"/>
    <property type="match status" value="1"/>
</dbReference>
<dbReference type="HAMAP" id="MF_00227">
    <property type="entry name" value="RNase_P"/>
    <property type="match status" value="1"/>
</dbReference>
<dbReference type="Proteomes" id="UP000216004">
    <property type="component" value="Unassembled WGS sequence"/>
</dbReference>
<dbReference type="EMBL" id="MWWS01000005">
    <property type="protein sequence ID" value="OZG49171.1"/>
    <property type="molecule type" value="Genomic_DNA"/>
</dbReference>
<dbReference type="PANTHER" id="PTHR33992">
    <property type="entry name" value="RIBONUCLEASE P PROTEIN COMPONENT"/>
    <property type="match status" value="1"/>
</dbReference>
<keyword evidence="9" id="KW-1185">Reference proteome</keyword>
<keyword evidence="4 6" id="KW-0378">Hydrolase</keyword>
<name>A0A261EQP1_9BIFI</name>
<dbReference type="GO" id="GO:0004526">
    <property type="term" value="F:ribonuclease P activity"/>
    <property type="evidence" value="ECO:0007669"/>
    <property type="project" value="UniProtKB-UniRule"/>
</dbReference>
<keyword evidence="3 6" id="KW-0255">Endonuclease</keyword>
<reference evidence="8 9" key="1">
    <citation type="journal article" date="2017" name="BMC Genomics">
        <title>Comparative genomic and phylogenomic analyses of the Bifidobacteriaceae family.</title>
        <authorList>
            <person name="Lugli G.A."/>
            <person name="Milani C."/>
            <person name="Turroni F."/>
            <person name="Duranti S."/>
            <person name="Mancabelli L."/>
            <person name="Mangifesta M."/>
            <person name="Ferrario C."/>
            <person name="Modesto M."/>
            <person name="Mattarelli P."/>
            <person name="Jiri K."/>
            <person name="van Sinderen D."/>
            <person name="Ventura M."/>
        </authorList>
    </citation>
    <scope>NUCLEOTIDE SEQUENCE [LARGE SCALE GENOMIC DNA]</scope>
    <source>
        <strain evidence="8 9">DSM 22924</strain>
    </source>
</reference>
<dbReference type="GO" id="GO:0000049">
    <property type="term" value="F:tRNA binding"/>
    <property type="evidence" value="ECO:0007669"/>
    <property type="project" value="UniProtKB-UniRule"/>
</dbReference>
<keyword evidence="5 6" id="KW-0694">RNA-binding</keyword>
<dbReference type="SUPFAM" id="SSF54211">
    <property type="entry name" value="Ribosomal protein S5 domain 2-like"/>
    <property type="match status" value="1"/>
</dbReference>
<evidence type="ECO:0000256" key="5">
    <source>
        <dbReference type="ARBA" id="ARBA00022884"/>
    </source>
</evidence>
<dbReference type="Pfam" id="PF00825">
    <property type="entry name" value="Ribonuclease_P"/>
    <property type="match status" value="1"/>
</dbReference>
<dbReference type="EC" id="3.1.26.5" evidence="6 7"/>